<dbReference type="Proteomes" id="UP000245956">
    <property type="component" value="Unassembled WGS sequence"/>
</dbReference>
<reference evidence="2 3" key="1">
    <citation type="journal article" date="2016" name="Front. Microbiol.">
        <title>Genome and transcriptome sequences reveal the specific parasitism of the nematophagous Purpureocillium lilacinum 36-1.</title>
        <authorList>
            <person name="Xie J."/>
            <person name="Li S."/>
            <person name="Mo C."/>
            <person name="Xiao X."/>
            <person name="Peng D."/>
            <person name="Wang G."/>
            <person name="Xiao Y."/>
        </authorList>
    </citation>
    <scope>NUCLEOTIDE SEQUENCE [LARGE SCALE GENOMIC DNA]</scope>
    <source>
        <strain evidence="2 3">36-1</strain>
    </source>
</reference>
<evidence type="ECO:0000313" key="3">
    <source>
        <dbReference type="Proteomes" id="UP000245956"/>
    </source>
</evidence>
<feature type="region of interest" description="Disordered" evidence="1">
    <location>
        <begin position="516"/>
        <end position="570"/>
    </location>
</feature>
<feature type="region of interest" description="Disordered" evidence="1">
    <location>
        <begin position="321"/>
        <end position="345"/>
    </location>
</feature>
<feature type="compositionally biased region" description="Basic and acidic residues" evidence="1">
    <location>
        <begin position="467"/>
        <end position="490"/>
    </location>
</feature>
<feature type="compositionally biased region" description="Pro residues" evidence="1">
    <location>
        <begin position="524"/>
        <end position="540"/>
    </location>
</feature>
<gene>
    <name evidence="2" type="ORF">PCL_10232</name>
</gene>
<evidence type="ECO:0000313" key="2">
    <source>
        <dbReference type="EMBL" id="PWI73217.1"/>
    </source>
</evidence>
<organism evidence="2 3">
    <name type="scientific">Purpureocillium lilacinum</name>
    <name type="common">Paecilomyces lilacinus</name>
    <dbReference type="NCBI Taxonomy" id="33203"/>
    <lineage>
        <taxon>Eukaryota</taxon>
        <taxon>Fungi</taxon>
        <taxon>Dikarya</taxon>
        <taxon>Ascomycota</taxon>
        <taxon>Pezizomycotina</taxon>
        <taxon>Sordariomycetes</taxon>
        <taxon>Hypocreomycetidae</taxon>
        <taxon>Hypocreales</taxon>
        <taxon>Ophiocordycipitaceae</taxon>
        <taxon>Purpureocillium</taxon>
    </lineage>
</organism>
<feature type="region of interest" description="Disordered" evidence="1">
    <location>
        <begin position="111"/>
        <end position="135"/>
    </location>
</feature>
<dbReference type="EMBL" id="LCWV01000005">
    <property type="protein sequence ID" value="PWI73217.1"/>
    <property type="molecule type" value="Genomic_DNA"/>
</dbReference>
<evidence type="ECO:0000256" key="1">
    <source>
        <dbReference type="SAM" id="MobiDB-lite"/>
    </source>
</evidence>
<protein>
    <submittedName>
        <fullName evidence="2">Uncharacterized protein</fullName>
    </submittedName>
</protein>
<proteinExistence type="predicted"/>
<name>A0A2U3EFB6_PURLI</name>
<feature type="compositionally biased region" description="Basic and acidic residues" evidence="1">
    <location>
        <begin position="447"/>
        <end position="459"/>
    </location>
</feature>
<feature type="region of interest" description="Disordered" evidence="1">
    <location>
        <begin position="164"/>
        <end position="196"/>
    </location>
</feature>
<accession>A0A2U3EFB6</accession>
<sequence>MFFFFICGEHTFRKEVPGYEGIVCQCHHCGNMSGHVLKSNPWFTFCFIVSARPESHPASPRRHSTQLSRTPLASRHCSRFVASRGPHPALPIRPFSSGPYVEISMGANPALLHSPSSPSPSRDTRTSHATSVAFSSRSRTAPMSWPWPMVDVAAVEAISNSTSPTLRLSKDGRSRARHRSSNTVNSSMAKSSRLPKVPVKVEPSVGRRFGPPPRLYLEDRRVELMFLCSLSGPDGHESRVAAWRLGGCVLGAAAPWKLVGAFGHGLVFNLAVFILPRPRVPSLRRRILALVPLSRLVVLVHVTYPASLSALFPRHLSCQASGQGRPSPSRGLKIPSAAQPRHGGGVRTPTLNVMWLFGSEIATMSWHFIWAVVSAWGVLAESGYRRYRSLVDETLRVVSSFYIFHRRVVLRALSSPWSSTPASPSSSSPRHRKDAMSSSLPPLHSRRREDDRPQERGPSEWEDGEEERGRRHSEAQFRGRERAEARHQPWGDDEPPPSESRMDYLVYAQVFELDGARQPLPSSSSPPPPPLPTRHPPPSPHAAHPRRPARGLADPSAPGVGNSEDVSADIPGYQGFASPFADDWLRTAGPRRHSHFTIPPSYHRAGPGNITTTTAASAPDGRRRLSLNLPLPPPPNFSPEDQAYLQARLPLRQPASAATAADHFRRLPSLYQDLAEGCRARLARLPAGGREWARRRRMADLAQRLAERYRGFALVLPRSYVDEAIARWRGEQPRASRFWEKVLDEVEKANSAWSIVRLWIVLFVAQSTLVAYAFRYLPSAISRSGGGSENGLLGGFGGGGGGAAMMAQVALLAANALAYVWSTTVMVEMLHARYTHVKAEEQELHDLLGGLRG</sequence>
<feature type="compositionally biased region" description="Polar residues" evidence="1">
    <location>
        <begin position="181"/>
        <end position="190"/>
    </location>
</feature>
<feature type="region of interest" description="Disordered" evidence="1">
    <location>
        <begin position="597"/>
        <end position="623"/>
    </location>
</feature>
<dbReference type="AlphaFoldDB" id="A0A2U3EFB6"/>
<comment type="caution">
    <text evidence="2">The sequence shown here is derived from an EMBL/GenBank/DDBJ whole genome shotgun (WGS) entry which is preliminary data.</text>
</comment>
<feature type="compositionally biased region" description="Low complexity" evidence="1">
    <location>
        <begin position="415"/>
        <end position="428"/>
    </location>
</feature>
<feature type="region of interest" description="Disordered" evidence="1">
    <location>
        <begin position="415"/>
        <end position="500"/>
    </location>
</feature>